<dbReference type="Gene3D" id="1.10.8.340">
    <property type="entry name" value="PG0816-like"/>
    <property type="match status" value="1"/>
</dbReference>
<dbReference type="Pfam" id="PF08989">
    <property type="entry name" value="DUF1896"/>
    <property type="match status" value="1"/>
</dbReference>
<dbReference type="EMBL" id="AEOH01000019">
    <property type="protein sequence ID" value="EFS97977.1"/>
    <property type="molecule type" value="Genomic_DNA"/>
</dbReference>
<dbReference type="AlphaFoldDB" id="E4MQJ3"/>
<name>E4MQJ3_CAPOC</name>
<dbReference type="InterPro" id="IPR036297">
    <property type="entry name" value="PG0816-like_sf"/>
</dbReference>
<evidence type="ECO:0008006" key="3">
    <source>
        <dbReference type="Google" id="ProtNLM"/>
    </source>
</evidence>
<dbReference type="Proteomes" id="UP000005391">
    <property type="component" value="Unassembled WGS sequence"/>
</dbReference>
<dbReference type="InterPro" id="IPR015082">
    <property type="entry name" value="DUF1896"/>
</dbReference>
<evidence type="ECO:0000313" key="1">
    <source>
        <dbReference type="EMBL" id="EFS97977.1"/>
    </source>
</evidence>
<gene>
    <name evidence="1" type="ORF">HMPREF1977_0653</name>
</gene>
<comment type="caution">
    <text evidence="1">The sequence shown here is derived from an EMBL/GenBank/DDBJ whole genome shotgun (WGS) entry which is preliminary data.</text>
</comment>
<dbReference type="eggNOG" id="ENOG5032R30">
    <property type="taxonomic scope" value="Bacteria"/>
</dbReference>
<dbReference type="HOGENOM" id="CLU_116247_0_0_10"/>
<reference evidence="1 2" key="1">
    <citation type="submission" date="2010-10" db="EMBL/GenBank/DDBJ databases">
        <authorList>
            <person name="Muzny D."/>
            <person name="Qin X."/>
            <person name="Deng J."/>
            <person name="Jiang H."/>
            <person name="Liu Y."/>
            <person name="Qu J."/>
            <person name="Song X.-Z."/>
            <person name="Zhang L."/>
            <person name="Thornton R."/>
            <person name="Coyle M."/>
            <person name="Francisco L."/>
            <person name="Jackson L."/>
            <person name="Javaid M."/>
            <person name="Korchina V."/>
            <person name="Kovar C."/>
            <person name="Mata R."/>
            <person name="Mathew T."/>
            <person name="Ngo R."/>
            <person name="Nguyen L."/>
            <person name="Nguyen N."/>
            <person name="Okwuonu G."/>
            <person name="Ongeri F."/>
            <person name="Pham C."/>
            <person name="Simmons D."/>
            <person name="Wilczek-Boney K."/>
            <person name="Hale W."/>
            <person name="Jakkamsetti A."/>
            <person name="Pham P."/>
            <person name="Ruth R."/>
            <person name="San Lucas F."/>
            <person name="Warren J."/>
            <person name="Zhang J."/>
            <person name="Zhao Z."/>
            <person name="Zhou C."/>
            <person name="Zhu D."/>
            <person name="Lee S."/>
            <person name="Bess C."/>
            <person name="Blankenburg K."/>
            <person name="Forbes L."/>
            <person name="Fu Q."/>
            <person name="Gubbala S."/>
            <person name="Hirani K."/>
            <person name="Jayaseelan J.C."/>
            <person name="Lara F."/>
            <person name="Munidasa M."/>
            <person name="Palculict T."/>
            <person name="Patil S."/>
            <person name="Pu L.-L."/>
            <person name="Saada N."/>
            <person name="Tang L."/>
            <person name="Weissenberger G."/>
            <person name="Zhu Y."/>
            <person name="Hemphill L."/>
            <person name="Shang Y."/>
            <person name="Youmans B."/>
            <person name="Ayvaz T."/>
            <person name="Ross M."/>
            <person name="Santibanez J."/>
            <person name="Aqrawi P."/>
            <person name="Gross S."/>
            <person name="Joshi V."/>
            <person name="Fowler G."/>
            <person name="Nazareth L."/>
            <person name="Reid J."/>
            <person name="Worley K."/>
            <person name="Petrosino J."/>
            <person name="Highlander S."/>
            <person name="Gibbs R."/>
        </authorList>
    </citation>
    <scope>NUCLEOTIDE SEQUENCE [LARGE SCALE GENOMIC DNA]</scope>
    <source>
        <strain evidence="1 2">F0287</strain>
    </source>
</reference>
<accession>E4MQJ3</accession>
<organism evidence="1 2">
    <name type="scientific">Capnocytophaga ochracea F0287</name>
    <dbReference type="NCBI Taxonomy" id="873517"/>
    <lineage>
        <taxon>Bacteria</taxon>
        <taxon>Pseudomonadati</taxon>
        <taxon>Bacteroidota</taxon>
        <taxon>Flavobacteriia</taxon>
        <taxon>Flavobacteriales</taxon>
        <taxon>Flavobacteriaceae</taxon>
        <taxon>Capnocytophaga</taxon>
    </lineage>
</organism>
<proteinExistence type="predicted"/>
<dbReference type="SUPFAM" id="SSF140753">
    <property type="entry name" value="PG0816-like"/>
    <property type="match status" value="1"/>
</dbReference>
<evidence type="ECO:0000313" key="2">
    <source>
        <dbReference type="Proteomes" id="UP000005391"/>
    </source>
</evidence>
<sequence length="166" mass="18995">MNPLKVILTMKETQTKPQITDSTLGSLSYYELRLKELLQTSFPNLLADTVFIKDRSEYAAQAYQEAFEAGISIPECDKIASGVLFDGLFFSPFDMVFEVVSQEFDTQLADEDLRPFALKIFPELVPYFKKYENEIDEDFQHSAAYQSLYTELTGAIELWIEENGIS</sequence>
<protein>
    <recommendedName>
        <fullName evidence="3">DUF1896 domain-containing protein</fullName>
    </recommendedName>
</protein>
<dbReference type="Gene3D" id="1.10.8.330">
    <property type="entry name" value="PG0816-like"/>
    <property type="match status" value="1"/>
</dbReference>